<dbReference type="Gene3D" id="3.60.21.10">
    <property type="match status" value="1"/>
</dbReference>
<dbReference type="InterPro" id="IPR029052">
    <property type="entry name" value="Metallo-depent_PP-like"/>
</dbReference>
<dbReference type="PANTHER" id="PTHR37844">
    <property type="entry name" value="SER/THR PROTEIN PHOSPHATASE SUPERFAMILY (AFU_ORTHOLOGUE AFUA_1G14840)"/>
    <property type="match status" value="1"/>
</dbReference>
<comment type="caution">
    <text evidence="2">The sequence shown here is derived from an EMBL/GenBank/DDBJ whole genome shotgun (WGS) entry which is preliminary data.</text>
</comment>
<dbReference type="SUPFAM" id="SSF56300">
    <property type="entry name" value="Metallo-dependent phosphatases"/>
    <property type="match status" value="1"/>
</dbReference>
<reference evidence="2" key="1">
    <citation type="submission" date="2016-10" db="EMBL/GenBank/DDBJ databases">
        <title>Sequence of Gallionella enrichment culture.</title>
        <authorList>
            <person name="Poehlein A."/>
            <person name="Muehling M."/>
            <person name="Daniel R."/>
        </authorList>
    </citation>
    <scope>NUCLEOTIDE SEQUENCE</scope>
</reference>
<dbReference type="EMBL" id="MLJW01000151">
    <property type="protein sequence ID" value="OIQ96304.1"/>
    <property type="molecule type" value="Genomic_DNA"/>
</dbReference>
<proteinExistence type="predicted"/>
<evidence type="ECO:0000313" key="2">
    <source>
        <dbReference type="EMBL" id="OIQ96304.1"/>
    </source>
</evidence>
<gene>
    <name evidence="2" type="primary">cpdA_6</name>
    <name evidence="2" type="ORF">GALL_217030</name>
</gene>
<dbReference type="EC" id="3.1.4.17" evidence="2"/>
<dbReference type="PANTHER" id="PTHR37844:SF2">
    <property type="entry name" value="SER_THR PROTEIN PHOSPHATASE SUPERFAMILY (AFU_ORTHOLOGUE AFUA_1G14840)"/>
    <property type="match status" value="1"/>
</dbReference>
<sequence>MRIHVLSDLHIEVAAYQPQPVECDVVVLAGDIGNHVRGMEWGRHNWPDREILYVPGNHEFYRLGRIETLREMRVRARELSVHLLDNDEVVIAGIRFLGSTLWTDFDLFGGELKKAAMAEGKKYLNDFRLIRERFRMFGPARSAQLHKTSRAWLAAKLNEPFPGKTVVVTHHLPSARSVADRYKASLTSACFASHLDELMGASVLWIHGHTHDSFDYVLHGTRVVCNPRGYCRNPDKPENREFDPALVVEV</sequence>
<name>A0A1J5RJH4_9ZZZZ</name>
<accession>A0A1J5RJH4</accession>
<keyword evidence="2" id="KW-0378">Hydrolase</keyword>
<dbReference type="InterPro" id="IPR004843">
    <property type="entry name" value="Calcineurin-like_PHP"/>
</dbReference>
<organism evidence="2">
    <name type="scientific">mine drainage metagenome</name>
    <dbReference type="NCBI Taxonomy" id="410659"/>
    <lineage>
        <taxon>unclassified sequences</taxon>
        <taxon>metagenomes</taxon>
        <taxon>ecological metagenomes</taxon>
    </lineage>
</organism>
<dbReference type="AlphaFoldDB" id="A0A1J5RJH4"/>
<dbReference type="GO" id="GO:0004114">
    <property type="term" value="F:3',5'-cyclic-nucleotide phosphodiesterase activity"/>
    <property type="evidence" value="ECO:0007669"/>
    <property type="project" value="UniProtKB-EC"/>
</dbReference>
<evidence type="ECO:0000259" key="1">
    <source>
        <dbReference type="Pfam" id="PF00149"/>
    </source>
</evidence>
<protein>
    <submittedName>
        <fullName evidence="2">3',5'-cyclic adenosine monophosphate phosphodiesterase CpdA</fullName>
        <ecNumber evidence="2">3.1.4.17</ecNumber>
    </submittedName>
</protein>
<dbReference type="Pfam" id="PF00149">
    <property type="entry name" value="Metallophos"/>
    <property type="match status" value="1"/>
</dbReference>
<feature type="domain" description="Calcineurin-like phosphoesterase" evidence="1">
    <location>
        <begin position="1"/>
        <end position="212"/>
    </location>
</feature>